<reference evidence="2" key="1">
    <citation type="journal article" date="2023" name="GigaByte">
        <title>Genome assembly of the bearded iris, Iris pallida Lam.</title>
        <authorList>
            <person name="Bruccoleri R.E."/>
            <person name="Oakeley E.J."/>
            <person name="Faust A.M.E."/>
            <person name="Altorfer M."/>
            <person name="Dessus-Babus S."/>
            <person name="Burckhardt D."/>
            <person name="Oertli M."/>
            <person name="Naumann U."/>
            <person name="Petersen F."/>
            <person name="Wong J."/>
        </authorList>
    </citation>
    <scope>NUCLEOTIDE SEQUENCE</scope>
    <source>
        <strain evidence="2">GSM-AAB239-AS_SAM_17_03QT</strain>
    </source>
</reference>
<evidence type="ECO:0000313" key="3">
    <source>
        <dbReference type="EMBL" id="KAJ6818170.1"/>
    </source>
</evidence>
<accession>A0AAX6E8U2</accession>
<gene>
    <name evidence="2" type="ORF">M6B38_200675</name>
    <name evidence="3" type="ORF">M6B38_407505</name>
</gene>
<name>A0AAX6E8U2_IRIPA</name>
<feature type="domain" description="25S rRNA (uridine-N(3))-methyltransferase BMT5-like" evidence="1">
    <location>
        <begin position="21"/>
        <end position="188"/>
    </location>
</feature>
<dbReference type="GO" id="GO:0070042">
    <property type="term" value="F:rRNA (uridine-N3-)-methyltransferase activity"/>
    <property type="evidence" value="ECO:0007669"/>
    <property type="project" value="InterPro"/>
</dbReference>
<comment type="caution">
    <text evidence="2">The sequence shown here is derived from an EMBL/GenBank/DDBJ whole genome shotgun (WGS) entry which is preliminary data.</text>
</comment>
<reference evidence="2" key="2">
    <citation type="submission" date="2023-04" db="EMBL/GenBank/DDBJ databases">
        <authorList>
            <person name="Bruccoleri R.E."/>
            <person name="Oakeley E.J."/>
            <person name="Faust A.-M."/>
            <person name="Dessus-Babus S."/>
            <person name="Altorfer M."/>
            <person name="Burckhardt D."/>
            <person name="Oertli M."/>
            <person name="Naumann U."/>
            <person name="Petersen F."/>
            <person name="Wong J."/>
        </authorList>
    </citation>
    <scope>NUCLEOTIDE SEQUENCE</scope>
    <source>
        <strain evidence="2">GSM-AAB239-AS_SAM_17_03QT</strain>
        <tissue evidence="2">Leaf</tissue>
    </source>
</reference>
<evidence type="ECO:0000313" key="2">
    <source>
        <dbReference type="EMBL" id="KAJ6800486.1"/>
    </source>
</evidence>
<dbReference type="Pfam" id="PF10354">
    <property type="entry name" value="BMT5-like"/>
    <property type="match status" value="1"/>
</dbReference>
<dbReference type="Proteomes" id="UP001140949">
    <property type="component" value="Unassembled WGS sequence"/>
</dbReference>
<dbReference type="AlphaFoldDB" id="A0AAX6E8U2"/>
<dbReference type="GO" id="GO:0070475">
    <property type="term" value="P:rRNA base methylation"/>
    <property type="evidence" value="ECO:0007669"/>
    <property type="project" value="InterPro"/>
</dbReference>
<organism evidence="2 4">
    <name type="scientific">Iris pallida</name>
    <name type="common">Sweet iris</name>
    <dbReference type="NCBI Taxonomy" id="29817"/>
    <lineage>
        <taxon>Eukaryota</taxon>
        <taxon>Viridiplantae</taxon>
        <taxon>Streptophyta</taxon>
        <taxon>Embryophyta</taxon>
        <taxon>Tracheophyta</taxon>
        <taxon>Spermatophyta</taxon>
        <taxon>Magnoliopsida</taxon>
        <taxon>Liliopsida</taxon>
        <taxon>Asparagales</taxon>
        <taxon>Iridaceae</taxon>
        <taxon>Iridoideae</taxon>
        <taxon>Irideae</taxon>
        <taxon>Iris</taxon>
    </lineage>
</organism>
<evidence type="ECO:0000313" key="4">
    <source>
        <dbReference type="Proteomes" id="UP001140949"/>
    </source>
</evidence>
<dbReference type="FunFam" id="3.40.50.150:FF:000440">
    <property type="entry name" value="Os09g0479300 protein"/>
    <property type="match status" value="1"/>
</dbReference>
<dbReference type="InterPro" id="IPR019446">
    <property type="entry name" value="BMT5-like"/>
</dbReference>
<dbReference type="GO" id="GO:0005737">
    <property type="term" value="C:cytoplasm"/>
    <property type="evidence" value="ECO:0007669"/>
    <property type="project" value="TreeGrafter"/>
</dbReference>
<protein>
    <recommendedName>
        <fullName evidence="1">25S rRNA (uridine-N(3))-methyltransferase BMT5-like domain-containing protein</fullName>
    </recommendedName>
</protein>
<keyword evidence="4" id="KW-1185">Reference proteome</keyword>
<dbReference type="EMBL" id="JANAVB010038620">
    <property type="protein sequence ID" value="KAJ6800486.1"/>
    <property type="molecule type" value="Genomic_DNA"/>
</dbReference>
<sequence>MGKGRKSERWITHYSSSHKILLVGEGDFSFSSCLARSFGSAQNMVATSFDSKDELREKHWSSVEHLQELKRLGCTVLHDVDVHDMHEHAILSEMKFDRIVYNFPHAGHDPMFCERHPELIRRHKELLAAFFTSSREMISEDGEIHVSHRDDEPYIRWKLEKSARKAGLTLIDKVEFFKADYPGYHNKRGGGMESNKTFPLKDCYTFKFSLPKCSETDEGSSTSDGDLQILTKMFSQLQSGSAFGNDDQSSSLKPLSLCLDGWWWE</sequence>
<dbReference type="PANTHER" id="PTHR11538">
    <property type="entry name" value="PHENYLALANYL-TRNA SYNTHETASE"/>
    <property type="match status" value="1"/>
</dbReference>
<dbReference type="PANTHER" id="PTHR11538:SF64">
    <property type="entry name" value="25S RRNA (URIDINE-N(3))-METHYLTRANSFERASE BMT5-LIKE DOMAIN-CONTAINING PROTEIN"/>
    <property type="match status" value="1"/>
</dbReference>
<proteinExistence type="predicted"/>
<dbReference type="EMBL" id="JANAVB010027397">
    <property type="protein sequence ID" value="KAJ6818170.1"/>
    <property type="molecule type" value="Genomic_DNA"/>
</dbReference>
<evidence type="ECO:0000259" key="1">
    <source>
        <dbReference type="Pfam" id="PF10354"/>
    </source>
</evidence>